<dbReference type="OrthoDB" id="711065at2"/>
<comment type="caution">
    <text evidence="2">The sequence shown here is derived from an EMBL/GenBank/DDBJ whole genome shotgun (WGS) entry which is preliminary data.</text>
</comment>
<evidence type="ECO:0000256" key="1">
    <source>
        <dbReference type="SAM" id="Phobius"/>
    </source>
</evidence>
<evidence type="ECO:0000313" key="3">
    <source>
        <dbReference type="Proteomes" id="UP000295221"/>
    </source>
</evidence>
<keyword evidence="3" id="KW-1185">Reference proteome</keyword>
<accession>A0A4R2GCA6</accession>
<dbReference type="AlphaFoldDB" id="A0A4R2GCA6"/>
<proteinExistence type="predicted"/>
<keyword evidence="1" id="KW-1133">Transmembrane helix</keyword>
<keyword evidence="1" id="KW-0472">Membrane</keyword>
<evidence type="ECO:0000313" key="2">
    <source>
        <dbReference type="EMBL" id="TCO05391.1"/>
    </source>
</evidence>
<protein>
    <submittedName>
        <fullName evidence="2">Lysine exporter LysO-like protein</fullName>
    </submittedName>
</protein>
<organism evidence="2 3">
    <name type="scientific">Natronoflexus pectinivorans</name>
    <dbReference type="NCBI Taxonomy" id="682526"/>
    <lineage>
        <taxon>Bacteria</taxon>
        <taxon>Pseudomonadati</taxon>
        <taxon>Bacteroidota</taxon>
        <taxon>Bacteroidia</taxon>
        <taxon>Marinilabiliales</taxon>
        <taxon>Marinilabiliaceae</taxon>
        <taxon>Natronoflexus</taxon>
    </lineage>
</organism>
<feature type="transmembrane region" description="Helical" evidence="1">
    <location>
        <begin position="6"/>
        <end position="23"/>
    </location>
</feature>
<dbReference type="Pfam" id="PF03956">
    <property type="entry name" value="Lys_export"/>
    <property type="match status" value="1"/>
</dbReference>
<dbReference type="Proteomes" id="UP000295221">
    <property type="component" value="Unassembled WGS sequence"/>
</dbReference>
<keyword evidence="1" id="KW-0812">Transmembrane</keyword>
<dbReference type="GO" id="GO:0015661">
    <property type="term" value="F:L-lysine efflux transmembrane transporter activity"/>
    <property type="evidence" value="ECO:0007669"/>
    <property type="project" value="InterPro"/>
</dbReference>
<feature type="transmembrane region" description="Helical" evidence="1">
    <location>
        <begin position="62"/>
        <end position="88"/>
    </location>
</feature>
<feature type="transmembrane region" description="Helical" evidence="1">
    <location>
        <begin position="30"/>
        <end position="50"/>
    </location>
</feature>
<reference evidence="2 3" key="1">
    <citation type="submission" date="2019-03" db="EMBL/GenBank/DDBJ databases">
        <title>Genomic Encyclopedia of Type Strains, Phase IV (KMG-IV): sequencing the most valuable type-strain genomes for metagenomic binning, comparative biology and taxonomic classification.</title>
        <authorList>
            <person name="Goeker M."/>
        </authorList>
    </citation>
    <scope>NUCLEOTIDE SEQUENCE [LARGE SCALE GENOMIC DNA]</scope>
    <source>
        <strain evidence="2 3">DSM 24179</strain>
    </source>
</reference>
<name>A0A4R2GCA6_9BACT</name>
<gene>
    <name evidence="2" type="ORF">EV194_11623</name>
</gene>
<sequence>MSVVVVIGLFLVGLIAGRFFKSYSVVRKRASLFMMWAVYLLLFFLGISVGNNPDVIENIPQLGLQAFLLSVGAVIGSVVVVALLMLLFHKNNRLS</sequence>
<dbReference type="RefSeq" id="WP_132435057.1">
    <property type="nucleotide sequence ID" value="NZ_SLWK01000016.1"/>
</dbReference>
<dbReference type="EMBL" id="SLWK01000016">
    <property type="protein sequence ID" value="TCO05391.1"/>
    <property type="molecule type" value="Genomic_DNA"/>
</dbReference>
<dbReference type="InterPro" id="IPR005642">
    <property type="entry name" value="LysO"/>
</dbReference>